<comment type="subcellular location">
    <subcellularLocation>
        <location evidence="1 7">Cell membrane</location>
        <topology evidence="1 7">Multi-pass membrane protein</topology>
    </subcellularLocation>
</comment>
<dbReference type="Pfam" id="PF19300">
    <property type="entry name" value="BPD_transp_1_N"/>
    <property type="match status" value="1"/>
</dbReference>
<comment type="similarity">
    <text evidence="7">Belongs to the binding-protein-dependent transport system permease family.</text>
</comment>
<evidence type="ECO:0000313" key="10">
    <source>
        <dbReference type="Proteomes" id="UP001596022"/>
    </source>
</evidence>
<keyword evidence="5 7" id="KW-1133">Transmembrane helix</keyword>
<evidence type="ECO:0000256" key="5">
    <source>
        <dbReference type="ARBA" id="ARBA00022989"/>
    </source>
</evidence>
<dbReference type="InterPro" id="IPR045621">
    <property type="entry name" value="BPD_transp_1_N"/>
</dbReference>
<evidence type="ECO:0000256" key="1">
    <source>
        <dbReference type="ARBA" id="ARBA00004651"/>
    </source>
</evidence>
<gene>
    <name evidence="9" type="ORF">ACFO4N_09375</name>
</gene>
<feature type="transmembrane region" description="Helical" evidence="7">
    <location>
        <begin position="228"/>
        <end position="250"/>
    </location>
</feature>
<evidence type="ECO:0000256" key="2">
    <source>
        <dbReference type="ARBA" id="ARBA00022448"/>
    </source>
</evidence>
<feature type="transmembrane region" description="Helical" evidence="7">
    <location>
        <begin position="102"/>
        <end position="123"/>
    </location>
</feature>
<dbReference type="EMBL" id="JBHSFW010000004">
    <property type="protein sequence ID" value="MFC4618938.1"/>
    <property type="molecule type" value="Genomic_DNA"/>
</dbReference>
<evidence type="ECO:0000256" key="3">
    <source>
        <dbReference type="ARBA" id="ARBA00022475"/>
    </source>
</evidence>
<feature type="domain" description="ABC transmembrane type-1" evidence="8">
    <location>
        <begin position="96"/>
        <end position="297"/>
    </location>
</feature>
<keyword evidence="4 7" id="KW-0812">Transmembrane</keyword>
<dbReference type="PANTHER" id="PTHR43163:SF6">
    <property type="entry name" value="DIPEPTIDE TRANSPORT SYSTEM PERMEASE PROTEIN DPPB-RELATED"/>
    <property type="match status" value="1"/>
</dbReference>
<accession>A0ABV9GLB8</accession>
<comment type="caution">
    <text evidence="9">The sequence shown here is derived from an EMBL/GenBank/DDBJ whole genome shotgun (WGS) entry which is preliminary data.</text>
</comment>
<evidence type="ECO:0000256" key="7">
    <source>
        <dbReference type="RuleBase" id="RU363032"/>
    </source>
</evidence>
<feature type="transmembrane region" description="Helical" evidence="7">
    <location>
        <begin position="135"/>
        <end position="155"/>
    </location>
</feature>
<reference evidence="10" key="1">
    <citation type="journal article" date="2019" name="Int. J. Syst. Evol. Microbiol.">
        <title>The Global Catalogue of Microorganisms (GCM) 10K type strain sequencing project: providing services to taxonomists for standard genome sequencing and annotation.</title>
        <authorList>
            <consortium name="The Broad Institute Genomics Platform"/>
            <consortium name="The Broad Institute Genome Sequencing Center for Infectious Disease"/>
            <person name="Wu L."/>
            <person name="Ma J."/>
        </authorList>
    </citation>
    <scope>NUCLEOTIDE SEQUENCE [LARGE SCALE GENOMIC DNA]</scope>
    <source>
        <strain evidence="10">CGMCC 1.16306</strain>
    </source>
</reference>
<dbReference type="CDD" id="cd06261">
    <property type="entry name" value="TM_PBP2"/>
    <property type="match status" value="1"/>
</dbReference>
<keyword evidence="10" id="KW-1185">Reference proteome</keyword>
<feature type="transmembrane region" description="Helical" evidence="7">
    <location>
        <begin position="7"/>
        <end position="27"/>
    </location>
</feature>
<dbReference type="InterPro" id="IPR000515">
    <property type="entry name" value="MetI-like"/>
</dbReference>
<keyword evidence="6 7" id="KW-0472">Membrane</keyword>
<dbReference type="RefSeq" id="WP_376846038.1">
    <property type="nucleotide sequence ID" value="NZ_JBHSFW010000004.1"/>
</dbReference>
<dbReference type="SUPFAM" id="SSF161098">
    <property type="entry name" value="MetI-like"/>
    <property type="match status" value="1"/>
</dbReference>
<keyword evidence="3" id="KW-1003">Cell membrane</keyword>
<evidence type="ECO:0000313" key="9">
    <source>
        <dbReference type="EMBL" id="MFC4618938.1"/>
    </source>
</evidence>
<name>A0ABV9GLB8_9BACL</name>
<dbReference type="Proteomes" id="UP001596022">
    <property type="component" value="Unassembled WGS sequence"/>
</dbReference>
<dbReference type="PANTHER" id="PTHR43163">
    <property type="entry name" value="DIPEPTIDE TRANSPORT SYSTEM PERMEASE PROTEIN DPPB-RELATED"/>
    <property type="match status" value="1"/>
</dbReference>
<dbReference type="InterPro" id="IPR035906">
    <property type="entry name" value="MetI-like_sf"/>
</dbReference>
<dbReference type="Gene3D" id="1.10.3720.10">
    <property type="entry name" value="MetI-like"/>
    <property type="match status" value="1"/>
</dbReference>
<feature type="transmembrane region" description="Helical" evidence="7">
    <location>
        <begin position="175"/>
        <end position="193"/>
    </location>
</feature>
<keyword evidence="2 7" id="KW-0813">Transport</keyword>
<proteinExistence type="inferred from homology"/>
<organism evidence="9 10">
    <name type="scientific">Camelliibacillus cellulosilyticus</name>
    <dbReference type="NCBI Taxonomy" id="2174486"/>
    <lineage>
        <taxon>Bacteria</taxon>
        <taxon>Bacillati</taxon>
        <taxon>Bacillota</taxon>
        <taxon>Bacilli</taxon>
        <taxon>Bacillales</taxon>
        <taxon>Sporolactobacillaceae</taxon>
        <taxon>Camelliibacillus</taxon>
    </lineage>
</organism>
<protein>
    <submittedName>
        <fullName evidence="9">ABC transporter permease</fullName>
    </submittedName>
</protein>
<evidence type="ECO:0000259" key="8">
    <source>
        <dbReference type="PROSITE" id="PS50928"/>
    </source>
</evidence>
<evidence type="ECO:0000256" key="4">
    <source>
        <dbReference type="ARBA" id="ARBA00022692"/>
    </source>
</evidence>
<feature type="transmembrane region" description="Helical" evidence="7">
    <location>
        <begin position="272"/>
        <end position="300"/>
    </location>
</feature>
<dbReference type="Pfam" id="PF00528">
    <property type="entry name" value="BPD_transp_1"/>
    <property type="match status" value="1"/>
</dbReference>
<evidence type="ECO:0000256" key="6">
    <source>
        <dbReference type="ARBA" id="ARBA00023136"/>
    </source>
</evidence>
<dbReference type="PROSITE" id="PS50928">
    <property type="entry name" value="ABC_TM1"/>
    <property type="match status" value="1"/>
</dbReference>
<sequence length="316" mass="35325">MKKYIVIRLFNIVATLFIIATATFFLMKQLPGSPFDEEKLSALPDDVRQQIYAQYGLDKPLFQQYVMYMENLVKGDLGESFYYKNQAITDILNIRIGPSLLLGFQAILLGTAIGLSLGIIAAFRHNTFWDYTTMFIAVLGVSIPNFVFAAFLQYFVGVKWGVLPIAYWESYQSTIMPSLALAFGVIAVVARFTRNEMLEVLNQDYIETAKAKGISTLNIIFKHAIRNALIPVITILGPVIVSLITGSLVIEEVFSIPGIGSLFVDSIKMNDYTMIMAVTLLFSALFVFMILIIDLLYGVIDPRIRVAGKKELSHGK</sequence>